<sequence>MSYVPPPTPPASQVHAPVPTYLAWAITVTVLSFLSCCFSCLSFPGLVTGIVAIVFASRVKTLLNAGDLDGARRASGTAKIWCWVTTGILILAVLVSLGWFISVGPEGYMEMVEELQRQMEQAQ</sequence>
<dbReference type="InterPro" id="IPR007593">
    <property type="entry name" value="CD225/Dispanin_fam"/>
</dbReference>
<proteinExistence type="predicted"/>
<keyword evidence="4 5" id="KW-0472">Membrane</keyword>
<evidence type="ECO:0000313" key="6">
    <source>
        <dbReference type="EMBL" id="KAF1688726.1"/>
    </source>
</evidence>
<dbReference type="RefSeq" id="WP_162124645.1">
    <property type="nucleotide sequence ID" value="NZ_PDWK01000038.1"/>
</dbReference>
<evidence type="ECO:0000256" key="2">
    <source>
        <dbReference type="ARBA" id="ARBA00022692"/>
    </source>
</evidence>
<keyword evidence="2 5" id="KW-0812">Transmembrane</keyword>
<evidence type="ECO:0000313" key="7">
    <source>
        <dbReference type="Proteomes" id="UP000717981"/>
    </source>
</evidence>
<comment type="caution">
    <text evidence="6">The sequence shown here is derived from an EMBL/GenBank/DDBJ whole genome shotgun (WGS) entry which is preliminary data.</text>
</comment>
<evidence type="ECO:0000256" key="4">
    <source>
        <dbReference type="ARBA" id="ARBA00023136"/>
    </source>
</evidence>
<evidence type="ECO:0008006" key="8">
    <source>
        <dbReference type="Google" id="ProtNLM"/>
    </source>
</evidence>
<keyword evidence="7" id="KW-1185">Reference proteome</keyword>
<organism evidence="6 7">
    <name type="scientific">Pseudoxanthomonas taiwanensis</name>
    <dbReference type="NCBI Taxonomy" id="176598"/>
    <lineage>
        <taxon>Bacteria</taxon>
        <taxon>Pseudomonadati</taxon>
        <taxon>Pseudomonadota</taxon>
        <taxon>Gammaproteobacteria</taxon>
        <taxon>Lysobacterales</taxon>
        <taxon>Lysobacteraceae</taxon>
        <taxon>Pseudoxanthomonas</taxon>
    </lineage>
</organism>
<name>A0A921TFB5_9GAMM</name>
<dbReference type="EMBL" id="PDWK01000038">
    <property type="protein sequence ID" value="KAF1688726.1"/>
    <property type="molecule type" value="Genomic_DNA"/>
</dbReference>
<evidence type="ECO:0000256" key="1">
    <source>
        <dbReference type="ARBA" id="ARBA00004370"/>
    </source>
</evidence>
<dbReference type="OrthoDB" id="6024442at2"/>
<dbReference type="GO" id="GO:0016020">
    <property type="term" value="C:membrane"/>
    <property type="evidence" value="ECO:0007669"/>
    <property type="project" value="UniProtKB-SubCell"/>
</dbReference>
<evidence type="ECO:0000256" key="3">
    <source>
        <dbReference type="ARBA" id="ARBA00022989"/>
    </source>
</evidence>
<dbReference type="Proteomes" id="UP000717981">
    <property type="component" value="Unassembled WGS sequence"/>
</dbReference>
<feature type="transmembrane region" description="Helical" evidence="5">
    <location>
        <begin position="22"/>
        <end position="55"/>
    </location>
</feature>
<reference evidence="6" key="1">
    <citation type="submission" date="2017-10" db="EMBL/GenBank/DDBJ databases">
        <title>Whole genome sequencing of members of genus Pseudoxanthomonas.</title>
        <authorList>
            <person name="Kumar S."/>
            <person name="Bansal K."/>
            <person name="Kaur A."/>
            <person name="Patil P."/>
            <person name="Sharma S."/>
            <person name="Patil P.B."/>
        </authorList>
    </citation>
    <scope>NUCLEOTIDE SEQUENCE</scope>
    <source>
        <strain evidence="6">DSM 22914</strain>
    </source>
</reference>
<feature type="transmembrane region" description="Helical" evidence="5">
    <location>
        <begin position="80"/>
        <end position="101"/>
    </location>
</feature>
<dbReference type="AlphaFoldDB" id="A0A921TFB5"/>
<dbReference type="Pfam" id="PF04505">
    <property type="entry name" value="CD225"/>
    <property type="match status" value="1"/>
</dbReference>
<evidence type="ECO:0000256" key="5">
    <source>
        <dbReference type="SAM" id="Phobius"/>
    </source>
</evidence>
<comment type="subcellular location">
    <subcellularLocation>
        <location evidence="1">Membrane</location>
    </subcellularLocation>
</comment>
<keyword evidence="3 5" id="KW-1133">Transmembrane helix</keyword>
<accession>A0A921TFB5</accession>
<protein>
    <recommendedName>
        <fullName evidence="8">CD225/dispanin family protein</fullName>
    </recommendedName>
</protein>
<gene>
    <name evidence="6" type="ORF">CR938_08730</name>
</gene>